<dbReference type="EMBL" id="JANHOG010000075">
    <property type="protein sequence ID" value="KAJ3558640.1"/>
    <property type="molecule type" value="Genomic_DNA"/>
</dbReference>
<keyword evidence="2" id="KW-1185">Reference proteome</keyword>
<comment type="caution">
    <text evidence="1">The sequence shown here is derived from an EMBL/GenBank/DDBJ whole genome shotgun (WGS) entry which is preliminary data.</text>
</comment>
<dbReference type="Proteomes" id="UP001148662">
    <property type="component" value="Unassembled WGS sequence"/>
</dbReference>
<protein>
    <submittedName>
        <fullName evidence="1">Uncharacterized protein</fullName>
    </submittedName>
</protein>
<organism evidence="1 2">
    <name type="scientific">Phlebia brevispora</name>
    <dbReference type="NCBI Taxonomy" id="194682"/>
    <lineage>
        <taxon>Eukaryota</taxon>
        <taxon>Fungi</taxon>
        <taxon>Dikarya</taxon>
        <taxon>Basidiomycota</taxon>
        <taxon>Agaricomycotina</taxon>
        <taxon>Agaricomycetes</taxon>
        <taxon>Polyporales</taxon>
        <taxon>Meruliaceae</taxon>
        <taxon>Phlebia</taxon>
    </lineage>
</organism>
<reference evidence="1" key="1">
    <citation type="submission" date="2022-07" db="EMBL/GenBank/DDBJ databases">
        <title>Genome Sequence of Phlebia brevispora.</title>
        <authorList>
            <person name="Buettner E."/>
        </authorList>
    </citation>
    <scope>NUCLEOTIDE SEQUENCE</scope>
    <source>
        <strain evidence="1">MPL23</strain>
    </source>
</reference>
<gene>
    <name evidence="1" type="ORF">NM688_g802</name>
</gene>
<sequence>MPSSTVANVNFFNQQVESLCTARRINLASLMVSTTPQTAAADSSPCSFCRLCNITMKGDSKTVGRHILSDSHVQKVAAVLHVNPEALLPSSLMCEWCGQQFRGARKDSLKRHEESCSMKLRGSQPLASRSYTTNDIPDSVVRAVPVRRSASLPLPNTPYASAYPQHMRYTNAPAAQNSVAFFPERLQACDFL</sequence>
<accession>A0ACC1TDJ1</accession>
<evidence type="ECO:0000313" key="2">
    <source>
        <dbReference type="Proteomes" id="UP001148662"/>
    </source>
</evidence>
<name>A0ACC1TDJ1_9APHY</name>
<proteinExistence type="predicted"/>
<evidence type="ECO:0000313" key="1">
    <source>
        <dbReference type="EMBL" id="KAJ3558640.1"/>
    </source>
</evidence>